<evidence type="ECO:0000313" key="1">
    <source>
        <dbReference type="EnsemblMetazoa" id="tetur02g08060.1"/>
    </source>
</evidence>
<dbReference type="Proteomes" id="UP000015104">
    <property type="component" value="Unassembled WGS sequence"/>
</dbReference>
<name>T1JWF3_TETUR</name>
<proteinExistence type="predicted"/>
<organism evidence="1 2">
    <name type="scientific">Tetranychus urticae</name>
    <name type="common">Two-spotted spider mite</name>
    <dbReference type="NCBI Taxonomy" id="32264"/>
    <lineage>
        <taxon>Eukaryota</taxon>
        <taxon>Metazoa</taxon>
        <taxon>Ecdysozoa</taxon>
        <taxon>Arthropoda</taxon>
        <taxon>Chelicerata</taxon>
        <taxon>Arachnida</taxon>
        <taxon>Acari</taxon>
        <taxon>Acariformes</taxon>
        <taxon>Trombidiformes</taxon>
        <taxon>Prostigmata</taxon>
        <taxon>Eleutherengona</taxon>
        <taxon>Raphignathae</taxon>
        <taxon>Tetranychoidea</taxon>
        <taxon>Tetranychidae</taxon>
        <taxon>Tetranychus</taxon>
    </lineage>
</organism>
<protein>
    <submittedName>
        <fullName evidence="1">Uncharacterized protein</fullName>
    </submittedName>
</protein>
<keyword evidence="2" id="KW-1185">Reference proteome</keyword>
<dbReference type="HOGENOM" id="CLU_3089814_0_0_1"/>
<dbReference type="EnsemblMetazoa" id="tetur02g08060.1">
    <property type="protein sequence ID" value="tetur02g08060.1"/>
    <property type="gene ID" value="tetur02g08060"/>
</dbReference>
<dbReference type="EMBL" id="CAEY01000811">
    <property type="status" value="NOT_ANNOTATED_CDS"/>
    <property type="molecule type" value="Genomic_DNA"/>
</dbReference>
<sequence length="52" mass="6027">MKVFFWLNEEEPFVTSASPGQYLKQYYVGNATAFKEKWKARISSSPSYKASK</sequence>
<accession>T1JWF3</accession>
<dbReference type="AlphaFoldDB" id="T1JWF3"/>
<reference evidence="2" key="1">
    <citation type="submission" date="2011-08" db="EMBL/GenBank/DDBJ databases">
        <authorList>
            <person name="Rombauts S."/>
        </authorList>
    </citation>
    <scope>NUCLEOTIDE SEQUENCE</scope>
    <source>
        <strain evidence="2">London</strain>
    </source>
</reference>
<reference evidence="1" key="2">
    <citation type="submission" date="2015-06" db="UniProtKB">
        <authorList>
            <consortium name="EnsemblMetazoa"/>
        </authorList>
    </citation>
    <scope>IDENTIFICATION</scope>
</reference>
<evidence type="ECO:0000313" key="2">
    <source>
        <dbReference type="Proteomes" id="UP000015104"/>
    </source>
</evidence>